<dbReference type="EMBL" id="CM023474">
    <property type="protein sequence ID" value="KAH7949601.1"/>
    <property type="molecule type" value="Genomic_DNA"/>
</dbReference>
<dbReference type="Proteomes" id="UP000821865">
    <property type="component" value="Chromosome 5"/>
</dbReference>
<sequence length="108" mass="12780">MAQYRKSREVEHVMMEILRHAPRPKQRKNSVLVLNVYSNPKHRHQQFKTLLEKAVKLAGPRPLVIVEDFNTPHDLWEYVYESSKGRDLWQDANELDLILITDKMDITA</sequence>
<accession>A0ACB8CR75</accession>
<comment type="caution">
    <text evidence="1">The sequence shown here is derived from an EMBL/GenBank/DDBJ whole genome shotgun (WGS) entry which is preliminary data.</text>
</comment>
<evidence type="ECO:0000313" key="1">
    <source>
        <dbReference type="EMBL" id="KAH7949601.1"/>
    </source>
</evidence>
<proteinExistence type="predicted"/>
<name>A0ACB8CR75_DERSI</name>
<protein>
    <submittedName>
        <fullName evidence="1">Uncharacterized protein</fullName>
    </submittedName>
</protein>
<keyword evidence="2" id="KW-1185">Reference proteome</keyword>
<evidence type="ECO:0000313" key="2">
    <source>
        <dbReference type="Proteomes" id="UP000821865"/>
    </source>
</evidence>
<reference evidence="1" key="1">
    <citation type="submission" date="2020-05" db="EMBL/GenBank/DDBJ databases">
        <title>Large-scale comparative analyses of tick genomes elucidate their genetic diversity and vector capacities.</title>
        <authorList>
            <person name="Jia N."/>
            <person name="Wang J."/>
            <person name="Shi W."/>
            <person name="Du L."/>
            <person name="Sun Y."/>
            <person name="Zhan W."/>
            <person name="Jiang J."/>
            <person name="Wang Q."/>
            <person name="Zhang B."/>
            <person name="Ji P."/>
            <person name="Sakyi L.B."/>
            <person name="Cui X."/>
            <person name="Yuan T."/>
            <person name="Jiang B."/>
            <person name="Yang W."/>
            <person name="Lam T.T.-Y."/>
            <person name="Chang Q."/>
            <person name="Ding S."/>
            <person name="Wang X."/>
            <person name="Zhu J."/>
            <person name="Ruan X."/>
            <person name="Zhao L."/>
            <person name="Wei J."/>
            <person name="Que T."/>
            <person name="Du C."/>
            <person name="Cheng J."/>
            <person name="Dai P."/>
            <person name="Han X."/>
            <person name="Huang E."/>
            <person name="Gao Y."/>
            <person name="Liu J."/>
            <person name="Shao H."/>
            <person name="Ye R."/>
            <person name="Li L."/>
            <person name="Wei W."/>
            <person name="Wang X."/>
            <person name="Wang C."/>
            <person name="Yang T."/>
            <person name="Huo Q."/>
            <person name="Li W."/>
            <person name="Guo W."/>
            <person name="Chen H."/>
            <person name="Zhou L."/>
            <person name="Ni X."/>
            <person name="Tian J."/>
            <person name="Zhou Y."/>
            <person name="Sheng Y."/>
            <person name="Liu T."/>
            <person name="Pan Y."/>
            <person name="Xia L."/>
            <person name="Li J."/>
            <person name="Zhao F."/>
            <person name="Cao W."/>
        </authorList>
    </citation>
    <scope>NUCLEOTIDE SEQUENCE</scope>
    <source>
        <strain evidence="1">Dsil-2018</strain>
    </source>
</reference>
<organism evidence="1 2">
    <name type="scientific">Dermacentor silvarum</name>
    <name type="common">Tick</name>
    <dbReference type="NCBI Taxonomy" id="543639"/>
    <lineage>
        <taxon>Eukaryota</taxon>
        <taxon>Metazoa</taxon>
        <taxon>Ecdysozoa</taxon>
        <taxon>Arthropoda</taxon>
        <taxon>Chelicerata</taxon>
        <taxon>Arachnida</taxon>
        <taxon>Acari</taxon>
        <taxon>Parasitiformes</taxon>
        <taxon>Ixodida</taxon>
        <taxon>Ixodoidea</taxon>
        <taxon>Ixodidae</taxon>
        <taxon>Rhipicephalinae</taxon>
        <taxon>Dermacentor</taxon>
    </lineage>
</organism>
<gene>
    <name evidence="1" type="ORF">HPB49_012663</name>
</gene>